<sequence length="507" mass="57042">MKYNPDRPEAYDLANLPMRTAQSYWEIIKKLFAATSKTARAVITKSTGVSRLPLCAASRAFLHPTYFPLDPFHLFYENGTAFIWDIWTISSSETEIIHLPANKARAFGSLVAKAMVSLPPSFCGPIRDPHLKCQSQYKVYEWMALLHWYIIPIGIELGFNSLVLQNFSLFAEAVEFAMTISERTEKELEGLRSLIIKFLTGFEKLYVDGDPEKISRMCLCIFQLIHVPTHIKWNGSIRLGSQATVARSIGEMGHKIHSKKAPFANLANIISERELVKILLLYLPALDINANASKEMKKNDSNLIQKRKITKREGQNEQVICELDAINAWLKEANVKEKFVAKERYGKLRLANGQILGSRLSTSQVDNSLTRMQKWFKAKNTHAQASSTTSTPPGSNTPNILNHTFGEANSFYKVELTNKTYILVVYTPLINVQQVLRTQIRGKWESPTTLKVIEASQILDLVGIWSAEASKNIYVLRKHPGLAMLSAVESGKGDEGNDTDDSDSDEE</sequence>
<keyword evidence="3" id="KW-1185">Reference proteome</keyword>
<dbReference type="GeneID" id="6073169"/>
<dbReference type="Proteomes" id="UP000001194">
    <property type="component" value="Unassembled WGS sequence"/>
</dbReference>
<dbReference type="OrthoDB" id="3359887at2759"/>
<dbReference type="KEGG" id="lbc:LACBIDRAFT_313437"/>
<dbReference type="InParanoid" id="B0D017"/>
<reference evidence="2 3" key="1">
    <citation type="journal article" date="2008" name="Nature">
        <title>The genome of Laccaria bicolor provides insights into mycorrhizal symbiosis.</title>
        <authorList>
            <person name="Martin F."/>
            <person name="Aerts A."/>
            <person name="Ahren D."/>
            <person name="Brun A."/>
            <person name="Danchin E.G.J."/>
            <person name="Duchaussoy F."/>
            <person name="Gibon J."/>
            <person name="Kohler A."/>
            <person name="Lindquist E."/>
            <person name="Pereda V."/>
            <person name="Salamov A."/>
            <person name="Shapiro H.J."/>
            <person name="Wuyts J."/>
            <person name="Blaudez D."/>
            <person name="Buee M."/>
            <person name="Brokstein P."/>
            <person name="Canbaeck B."/>
            <person name="Cohen D."/>
            <person name="Courty P.E."/>
            <person name="Coutinho P.M."/>
            <person name="Delaruelle C."/>
            <person name="Detter J.C."/>
            <person name="Deveau A."/>
            <person name="DiFazio S."/>
            <person name="Duplessis S."/>
            <person name="Fraissinet-Tachet L."/>
            <person name="Lucic E."/>
            <person name="Frey-Klett P."/>
            <person name="Fourrey C."/>
            <person name="Feussner I."/>
            <person name="Gay G."/>
            <person name="Grimwood J."/>
            <person name="Hoegger P.J."/>
            <person name="Jain P."/>
            <person name="Kilaru S."/>
            <person name="Labbe J."/>
            <person name="Lin Y.C."/>
            <person name="Legue V."/>
            <person name="Le Tacon F."/>
            <person name="Marmeisse R."/>
            <person name="Melayah D."/>
            <person name="Montanini B."/>
            <person name="Muratet M."/>
            <person name="Nehls U."/>
            <person name="Niculita-Hirzel H."/>
            <person name="Oudot-Le Secq M.P."/>
            <person name="Peter M."/>
            <person name="Quesneville H."/>
            <person name="Rajashekar B."/>
            <person name="Reich M."/>
            <person name="Rouhier N."/>
            <person name="Schmutz J."/>
            <person name="Yin T."/>
            <person name="Chalot M."/>
            <person name="Henrissat B."/>
            <person name="Kuees U."/>
            <person name="Lucas S."/>
            <person name="Van de Peer Y."/>
            <person name="Podila G.K."/>
            <person name="Polle A."/>
            <person name="Pukkila P.J."/>
            <person name="Richardson P.M."/>
            <person name="Rouze P."/>
            <person name="Sanders I.R."/>
            <person name="Stajich J.E."/>
            <person name="Tunlid A."/>
            <person name="Tuskan G."/>
            <person name="Grigoriev I.V."/>
        </authorList>
    </citation>
    <scope>NUCLEOTIDE SEQUENCE [LARGE SCALE GENOMIC DNA]</scope>
    <source>
        <strain evidence="3">S238N-H82 / ATCC MYA-4686</strain>
    </source>
</reference>
<protein>
    <submittedName>
        <fullName evidence="2">Predicted protein</fullName>
    </submittedName>
</protein>
<evidence type="ECO:0000256" key="1">
    <source>
        <dbReference type="SAM" id="MobiDB-lite"/>
    </source>
</evidence>
<organism evidence="3">
    <name type="scientific">Laccaria bicolor (strain S238N-H82 / ATCC MYA-4686)</name>
    <name type="common">Bicoloured deceiver</name>
    <name type="synonym">Laccaria laccata var. bicolor</name>
    <dbReference type="NCBI Taxonomy" id="486041"/>
    <lineage>
        <taxon>Eukaryota</taxon>
        <taxon>Fungi</taxon>
        <taxon>Dikarya</taxon>
        <taxon>Basidiomycota</taxon>
        <taxon>Agaricomycotina</taxon>
        <taxon>Agaricomycetes</taxon>
        <taxon>Agaricomycetidae</taxon>
        <taxon>Agaricales</taxon>
        <taxon>Agaricineae</taxon>
        <taxon>Hydnangiaceae</taxon>
        <taxon>Laccaria</taxon>
    </lineage>
</organism>
<evidence type="ECO:0000313" key="2">
    <source>
        <dbReference type="EMBL" id="EDR11749.1"/>
    </source>
</evidence>
<dbReference type="EMBL" id="DS547095">
    <property type="protein sequence ID" value="EDR11749.1"/>
    <property type="molecule type" value="Genomic_DNA"/>
</dbReference>
<evidence type="ECO:0000313" key="3">
    <source>
        <dbReference type="Proteomes" id="UP000001194"/>
    </source>
</evidence>
<proteinExistence type="predicted"/>
<feature type="compositionally biased region" description="Acidic residues" evidence="1">
    <location>
        <begin position="496"/>
        <end position="507"/>
    </location>
</feature>
<name>B0D017_LACBS</name>
<gene>
    <name evidence="2" type="ORF">LACBIDRAFT_313437</name>
</gene>
<accession>B0D017</accession>
<dbReference type="AlphaFoldDB" id="B0D017"/>
<dbReference type="HOGENOM" id="CLU_538562_0_0_1"/>
<feature type="region of interest" description="Disordered" evidence="1">
    <location>
        <begin position="488"/>
        <end position="507"/>
    </location>
</feature>
<dbReference type="RefSeq" id="XP_001877646.1">
    <property type="nucleotide sequence ID" value="XM_001877611.1"/>
</dbReference>